<accession>A0A2U2J662</accession>
<dbReference type="EMBL" id="QFFF01000001">
    <property type="protein sequence ID" value="PWG03828.1"/>
    <property type="molecule type" value="Genomic_DNA"/>
</dbReference>
<sequence>MNLTRRHFLHAGAAAGLLSIAGRPSVTAAASFAPQIDSRLKARALLALAAKRSSIRNADVIGIADFSRPSADPRFYLLDVMSGRVSAHHVSHGRGSDPDHCGWLEAFSNEYNSLATSRGSYVTGDFYTGKYGYSLRLSGLDPTNSNAEGRAIVVHSAWYAEPEIARQQGKLGRSEGCFAFGAASHREMLARLGPGRLLYADKV</sequence>
<dbReference type="OrthoDB" id="9815195at2"/>
<name>A0A2U2J662_9SPHN</name>
<dbReference type="AlphaFoldDB" id="A0A2U2J662"/>
<keyword evidence="3" id="KW-1185">Reference proteome</keyword>
<organism evidence="2 3">
    <name type="scientific">Allosphingosinicella humi</name>
    <dbReference type="NCBI Taxonomy" id="2068657"/>
    <lineage>
        <taxon>Bacteria</taxon>
        <taxon>Pseudomonadati</taxon>
        <taxon>Pseudomonadota</taxon>
        <taxon>Alphaproteobacteria</taxon>
        <taxon>Sphingomonadales</taxon>
        <taxon>Sphingomonadaceae</taxon>
        <taxon>Allosphingosinicella</taxon>
    </lineage>
</organism>
<evidence type="ECO:0000256" key="1">
    <source>
        <dbReference type="SAM" id="SignalP"/>
    </source>
</evidence>
<dbReference type="Pfam" id="PF13645">
    <property type="entry name" value="YkuD_2"/>
    <property type="match status" value="1"/>
</dbReference>
<keyword evidence="1" id="KW-0732">Signal</keyword>
<gene>
    <name evidence="2" type="ORF">DF286_03795</name>
</gene>
<feature type="signal peptide" evidence="1">
    <location>
        <begin position="1"/>
        <end position="28"/>
    </location>
</feature>
<comment type="caution">
    <text evidence="2">The sequence shown here is derived from an EMBL/GenBank/DDBJ whole genome shotgun (WGS) entry which is preliminary data.</text>
</comment>
<dbReference type="PROSITE" id="PS51318">
    <property type="entry name" value="TAT"/>
    <property type="match status" value="1"/>
</dbReference>
<protein>
    <recommendedName>
        <fullName evidence="4">Twin-arginine translocation pathway signal protein</fullName>
    </recommendedName>
</protein>
<dbReference type="PANTHER" id="PTHR38477">
    <property type="entry name" value="HYPOTHETICAL EXPORTED PROTEIN"/>
    <property type="match status" value="1"/>
</dbReference>
<dbReference type="PANTHER" id="PTHR38477:SF1">
    <property type="entry name" value="MUREIN L,D-TRANSPEPTIDASE CATALYTIC DOMAIN FAMILY PROTEIN"/>
    <property type="match status" value="1"/>
</dbReference>
<evidence type="ECO:0000313" key="3">
    <source>
        <dbReference type="Proteomes" id="UP000245916"/>
    </source>
</evidence>
<feature type="chain" id="PRO_5015594283" description="Twin-arginine translocation pathway signal protein" evidence="1">
    <location>
        <begin position="29"/>
        <end position="203"/>
    </location>
</feature>
<dbReference type="InterPro" id="IPR006311">
    <property type="entry name" value="TAT_signal"/>
</dbReference>
<reference evidence="2 3" key="1">
    <citation type="submission" date="2018-05" db="EMBL/GenBank/DDBJ databases">
        <title>Genome of Sphingosinicella humi QZX222.</title>
        <authorList>
            <person name="Qiao Z."/>
            <person name="Wang G."/>
        </authorList>
    </citation>
    <scope>NUCLEOTIDE SEQUENCE [LARGE SCALE GENOMIC DNA]</scope>
    <source>
        <strain evidence="2 3">QZX222</strain>
    </source>
</reference>
<dbReference type="Proteomes" id="UP000245916">
    <property type="component" value="Unassembled WGS sequence"/>
</dbReference>
<dbReference type="InterPro" id="IPR032676">
    <property type="entry name" value="YkuD_2"/>
</dbReference>
<proteinExistence type="predicted"/>
<evidence type="ECO:0008006" key="4">
    <source>
        <dbReference type="Google" id="ProtNLM"/>
    </source>
</evidence>
<evidence type="ECO:0000313" key="2">
    <source>
        <dbReference type="EMBL" id="PWG03828.1"/>
    </source>
</evidence>